<comment type="caution">
    <text evidence="1">The sequence shown here is derived from an EMBL/GenBank/DDBJ whole genome shotgun (WGS) entry which is preliminary data.</text>
</comment>
<sequence>MKLSELVAAIYLDQFPENAENVALKDLSKPIKARVDEFQKKFKEYNKDFLKELDNEANRAYITELANNGLRAIDDSKINLVVGLLSPMIGEGTTLSKRFDDREKLGLYDAAMAEVLVNLQSFATGEYIDTSDVPEGFVDKYDIELMVEKIEEIMDELEKLADDLSTLSPEEANSIANDYDNRQIVERIDQLSLQVNLIKSSLVEAKLVN</sequence>
<organism evidence="1 2">
    <name type="scientific">Latilactobacillus graminis DSM 20719</name>
    <dbReference type="NCBI Taxonomy" id="1423752"/>
    <lineage>
        <taxon>Bacteria</taxon>
        <taxon>Bacillati</taxon>
        <taxon>Bacillota</taxon>
        <taxon>Bacilli</taxon>
        <taxon>Lactobacillales</taxon>
        <taxon>Lactobacillaceae</taxon>
        <taxon>Latilactobacillus</taxon>
    </lineage>
</organism>
<dbReference type="EMBL" id="AYZB01000003">
    <property type="protein sequence ID" value="KRM24215.1"/>
    <property type="molecule type" value="Genomic_DNA"/>
</dbReference>
<dbReference type="RefSeq" id="WP_057907602.1">
    <property type="nucleotide sequence ID" value="NZ_AYZB01000003.1"/>
</dbReference>
<protein>
    <submittedName>
        <fullName evidence="1">Uncharacterized protein</fullName>
    </submittedName>
</protein>
<proteinExistence type="predicted"/>
<dbReference type="Proteomes" id="UP000050823">
    <property type="component" value="Unassembled WGS sequence"/>
</dbReference>
<reference evidence="1 2" key="1">
    <citation type="journal article" date="2015" name="Genome Announc.">
        <title>Expanding the biotechnology potential of lactobacilli through comparative genomics of 213 strains and associated genera.</title>
        <authorList>
            <person name="Sun Z."/>
            <person name="Harris H.M."/>
            <person name="McCann A."/>
            <person name="Guo C."/>
            <person name="Argimon S."/>
            <person name="Zhang W."/>
            <person name="Yang X."/>
            <person name="Jeffery I.B."/>
            <person name="Cooney J.C."/>
            <person name="Kagawa T.F."/>
            <person name="Liu W."/>
            <person name="Song Y."/>
            <person name="Salvetti E."/>
            <person name="Wrobel A."/>
            <person name="Rasinkangas P."/>
            <person name="Parkhill J."/>
            <person name="Rea M.C."/>
            <person name="O'Sullivan O."/>
            <person name="Ritari J."/>
            <person name="Douillard F.P."/>
            <person name="Paul Ross R."/>
            <person name="Yang R."/>
            <person name="Briner A.E."/>
            <person name="Felis G.E."/>
            <person name="de Vos W.M."/>
            <person name="Barrangou R."/>
            <person name="Klaenhammer T.R."/>
            <person name="Caufield P.W."/>
            <person name="Cui Y."/>
            <person name="Zhang H."/>
            <person name="O'Toole P.W."/>
        </authorList>
    </citation>
    <scope>NUCLEOTIDE SEQUENCE [LARGE SCALE GENOMIC DNA]</scope>
    <source>
        <strain evidence="1 2">DSM 20719</strain>
    </source>
</reference>
<dbReference type="AlphaFoldDB" id="A0AA89I2J6"/>
<evidence type="ECO:0000313" key="1">
    <source>
        <dbReference type="EMBL" id="KRM24215.1"/>
    </source>
</evidence>
<accession>A0AA89I2J6</accession>
<name>A0AA89I2J6_9LACO</name>
<evidence type="ECO:0000313" key="2">
    <source>
        <dbReference type="Proteomes" id="UP000050823"/>
    </source>
</evidence>
<gene>
    <name evidence="1" type="ORF">FC90_GL000692</name>
</gene>